<dbReference type="Proteomes" id="UP000254230">
    <property type="component" value="Unassembled WGS sequence"/>
</dbReference>
<dbReference type="Gene3D" id="3.40.50.300">
    <property type="entry name" value="P-loop containing nucleotide triphosphate hydrolases"/>
    <property type="match status" value="1"/>
</dbReference>
<evidence type="ECO:0000259" key="1">
    <source>
        <dbReference type="Pfam" id="PF00004"/>
    </source>
</evidence>
<name>A0A378KUI6_9GAMM</name>
<dbReference type="Pfam" id="PF00004">
    <property type="entry name" value="AAA"/>
    <property type="match status" value="1"/>
</dbReference>
<dbReference type="Proteomes" id="UP000054639">
    <property type="component" value="Unassembled WGS sequence"/>
</dbReference>
<evidence type="ECO:0000313" key="3">
    <source>
        <dbReference type="EMBL" id="STY18255.1"/>
    </source>
</evidence>
<evidence type="ECO:0000313" key="4">
    <source>
        <dbReference type="Proteomes" id="UP000054639"/>
    </source>
</evidence>
<reference evidence="2 4" key="1">
    <citation type="submission" date="2015-11" db="EMBL/GenBank/DDBJ databases">
        <title>Genomic analysis of 38 Legionella species identifies large and diverse effector repertoires.</title>
        <authorList>
            <person name="Burstein D."/>
            <person name="Amaro F."/>
            <person name="Zusman T."/>
            <person name="Lifshitz Z."/>
            <person name="Cohen O."/>
            <person name="Gilbert J.A."/>
            <person name="Pupko T."/>
            <person name="Shuman H.A."/>
            <person name="Segal G."/>
        </authorList>
    </citation>
    <scope>NUCLEOTIDE SEQUENCE [LARGE SCALE GENOMIC DNA]</scope>
    <source>
        <strain evidence="2 4">ATCC 49507</strain>
    </source>
</reference>
<dbReference type="GO" id="GO:0016887">
    <property type="term" value="F:ATP hydrolysis activity"/>
    <property type="evidence" value="ECO:0007669"/>
    <property type="project" value="InterPro"/>
</dbReference>
<proteinExistence type="predicted"/>
<organism evidence="3 5">
    <name type="scientific">Legionella quateirensis</name>
    <dbReference type="NCBI Taxonomy" id="45072"/>
    <lineage>
        <taxon>Bacteria</taxon>
        <taxon>Pseudomonadati</taxon>
        <taxon>Pseudomonadota</taxon>
        <taxon>Gammaproteobacteria</taxon>
        <taxon>Legionellales</taxon>
        <taxon>Legionellaceae</taxon>
        <taxon>Legionella</taxon>
    </lineage>
</organism>
<dbReference type="STRING" id="45072.Lqua_3273"/>
<dbReference type="AlphaFoldDB" id="A0A378KUI6"/>
<dbReference type="SUPFAM" id="SSF52540">
    <property type="entry name" value="P-loop containing nucleoside triphosphate hydrolases"/>
    <property type="match status" value="1"/>
</dbReference>
<protein>
    <recommendedName>
        <fullName evidence="1">ATPase AAA-type core domain-containing protein</fullName>
    </recommendedName>
</protein>
<dbReference type="RefSeq" id="WP_058475388.1">
    <property type="nucleotide sequence ID" value="NZ_CAAAIL010000020.1"/>
</dbReference>
<reference evidence="3 5" key="2">
    <citation type="submission" date="2018-06" db="EMBL/GenBank/DDBJ databases">
        <authorList>
            <consortium name="Pathogen Informatics"/>
            <person name="Doyle S."/>
        </authorList>
    </citation>
    <scope>NUCLEOTIDE SEQUENCE [LARGE SCALE GENOMIC DNA]</scope>
    <source>
        <strain evidence="3 5">NCTC12376</strain>
    </source>
</reference>
<dbReference type="InterPro" id="IPR003959">
    <property type="entry name" value="ATPase_AAA_core"/>
</dbReference>
<dbReference type="InterPro" id="IPR027417">
    <property type="entry name" value="P-loop_NTPase"/>
</dbReference>
<sequence>MLIILGGLPGTGKTTISKRIASHLNTMYLRVDTVEQVLKGFIDVGQLIGPEGYLICSSFRCISK</sequence>
<dbReference type="GO" id="GO:0005524">
    <property type="term" value="F:ATP binding"/>
    <property type="evidence" value="ECO:0007669"/>
    <property type="project" value="InterPro"/>
</dbReference>
<evidence type="ECO:0000313" key="2">
    <source>
        <dbReference type="EMBL" id="KTD43372.1"/>
    </source>
</evidence>
<dbReference type="OrthoDB" id="3819922at2"/>
<gene>
    <name evidence="2" type="ORF">Lqua_3273</name>
    <name evidence="3" type="ORF">NCTC12376_02073</name>
</gene>
<keyword evidence="4" id="KW-1185">Reference proteome</keyword>
<dbReference type="EMBL" id="UGOW01000001">
    <property type="protein sequence ID" value="STY18255.1"/>
    <property type="molecule type" value="Genomic_DNA"/>
</dbReference>
<dbReference type="EMBL" id="LNYR01000048">
    <property type="protein sequence ID" value="KTD43372.1"/>
    <property type="molecule type" value="Genomic_DNA"/>
</dbReference>
<feature type="domain" description="ATPase AAA-type core" evidence="1">
    <location>
        <begin position="3"/>
        <end position="37"/>
    </location>
</feature>
<evidence type="ECO:0000313" key="5">
    <source>
        <dbReference type="Proteomes" id="UP000254230"/>
    </source>
</evidence>
<accession>A0A378KUI6</accession>